<dbReference type="GO" id="GO:0035974">
    <property type="term" value="C:meiotic spindle pole body"/>
    <property type="evidence" value="ECO:0007669"/>
    <property type="project" value="EnsemblFungi"/>
</dbReference>
<dbReference type="Pfam" id="PF00069">
    <property type="entry name" value="Pkinase"/>
    <property type="match status" value="2"/>
</dbReference>
<dbReference type="FunFam" id="3.30.200.20:FF:000042">
    <property type="entry name" value="Aurora kinase A"/>
    <property type="match status" value="1"/>
</dbReference>
<dbReference type="SMART" id="SM00220">
    <property type="entry name" value="S_TKc"/>
    <property type="match status" value="1"/>
</dbReference>
<dbReference type="PROSITE" id="PS00107">
    <property type="entry name" value="PROTEIN_KINASE_ATP"/>
    <property type="match status" value="1"/>
</dbReference>
<evidence type="ECO:0000313" key="14">
    <source>
        <dbReference type="EMBL" id="EEB07638.1"/>
    </source>
</evidence>
<dbReference type="SUPFAM" id="SSF56112">
    <property type="entry name" value="Protein kinase-like (PK-like)"/>
    <property type="match status" value="1"/>
</dbReference>
<dbReference type="GeneID" id="7051114"/>
<dbReference type="GO" id="GO:1903023">
    <property type="term" value="P:regulation of ascospore-type prospore membrane formation"/>
    <property type="evidence" value="ECO:0007669"/>
    <property type="project" value="EnsemblFungi"/>
</dbReference>
<dbReference type="PANTHER" id="PTHR24356:SF420">
    <property type="entry name" value="SERINE_THREONINE-PROTEIN KINASE PPK35"/>
    <property type="match status" value="1"/>
</dbReference>
<name>B6K117_SCHJY</name>
<dbReference type="InterPro" id="IPR000719">
    <property type="entry name" value="Prot_kinase_dom"/>
</dbReference>
<evidence type="ECO:0000256" key="8">
    <source>
        <dbReference type="ARBA" id="ARBA00047899"/>
    </source>
</evidence>
<organism evidence="14 16">
    <name type="scientific">Schizosaccharomyces japonicus (strain yFS275 / FY16936)</name>
    <name type="common">Fission yeast</name>
    <dbReference type="NCBI Taxonomy" id="402676"/>
    <lineage>
        <taxon>Eukaryota</taxon>
        <taxon>Fungi</taxon>
        <taxon>Dikarya</taxon>
        <taxon>Ascomycota</taxon>
        <taxon>Taphrinomycotina</taxon>
        <taxon>Schizosaccharomycetes</taxon>
        <taxon>Schizosaccharomycetales</taxon>
        <taxon>Schizosaccharomycetaceae</taxon>
        <taxon>Schizosaccharomyces</taxon>
    </lineage>
</organism>
<evidence type="ECO:0000256" key="2">
    <source>
        <dbReference type="ARBA" id="ARBA00022527"/>
    </source>
</evidence>
<dbReference type="CDD" id="cd05600">
    <property type="entry name" value="STKc_Sid2p_like"/>
    <property type="match status" value="1"/>
</dbReference>
<accession>B6K117</accession>
<keyword evidence="5 10" id="KW-0547">Nucleotide-binding</keyword>
<dbReference type="RefSeq" id="XP_002173931.1">
    <property type="nucleotide sequence ID" value="XM_002173895.2"/>
</dbReference>
<dbReference type="STRING" id="402676.B6K117"/>
<feature type="compositionally biased region" description="Polar residues" evidence="11">
    <location>
        <begin position="530"/>
        <end position="543"/>
    </location>
</feature>
<gene>
    <name evidence="15" type="primary">mug27</name>
    <name evidence="14" type="ORF">SJAG_02736</name>
</gene>
<evidence type="ECO:0000256" key="7">
    <source>
        <dbReference type="ARBA" id="ARBA00022840"/>
    </source>
</evidence>
<dbReference type="EMBL" id="KE651166">
    <property type="protein sequence ID" value="EEB07638.1"/>
    <property type="molecule type" value="Genomic_DNA"/>
</dbReference>
<dbReference type="PROSITE" id="PS00108">
    <property type="entry name" value="PROTEIN_KINASE_ST"/>
    <property type="match status" value="1"/>
</dbReference>
<comment type="catalytic activity">
    <reaction evidence="9">
        <text>L-seryl-[protein] + ATP = O-phospho-L-seryl-[protein] + ADP + H(+)</text>
        <dbReference type="Rhea" id="RHEA:17989"/>
        <dbReference type="Rhea" id="RHEA-COMP:9863"/>
        <dbReference type="Rhea" id="RHEA-COMP:11604"/>
        <dbReference type="ChEBI" id="CHEBI:15378"/>
        <dbReference type="ChEBI" id="CHEBI:29999"/>
        <dbReference type="ChEBI" id="CHEBI:30616"/>
        <dbReference type="ChEBI" id="CHEBI:83421"/>
        <dbReference type="ChEBI" id="CHEBI:456216"/>
        <dbReference type="EC" id="2.7.11.1"/>
    </reaction>
</comment>
<evidence type="ECO:0000256" key="11">
    <source>
        <dbReference type="SAM" id="MobiDB-lite"/>
    </source>
</evidence>
<proteinExistence type="predicted"/>
<dbReference type="GO" id="GO:0004674">
    <property type="term" value="F:protein serine/threonine kinase activity"/>
    <property type="evidence" value="ECO:0000318"/>
    <property type="project" value="GO_Central"/>
</dbReference>
<dbReference type="InterPro" id="IPR000961">
    <property type="entry name" value="AGC-kinase_C"/>
</dbReference>
<dbReference type="eggNOG" id="KOG0605">
    <property type="taxonomic scope" value="Eukaryota"/>
</dbReference>
<dbReference type="InterPro" id="IPR008271">
    <property type="entry name" value="Ser/Thr_kinase_AS"/>
</dbReference>
<evidence type="ECO:0000313" key="16">
    <source>
        <dbReference type="Proteomes" id="UP000001744"/>
    </source>
</evidence>
<dbReference type="OrthoDB" id="18472at2759"/>
<dbReference type="PANTHER" id="PTHR24356">
    <property type="entry name" value="SERINE/THREONINE-PROTEIN KINASE"/>
    <property type="match status" value="1"/>
</dbReference>
<dbReference type="GO" id="GO:0005628">
    <property type="term" value="C:prospore membrane"/>
    <property type="evidence" value="ECO:0007669"/>
    <property type="project" value="EnsemblFungi"/>
</dbReference>
<evidence type="ECO:0000256" key="9">
    <source>
        <dbReference type="ARBA" id="ARBA00048679"/>
    </source>
</evidence>
<evidence type="ECO:0000256" key="10">
    <source>
        <dbReference type="PROSITE-ProRule" id="PRU10141"/>
    </source>
</evidence>
<evidence type="ECO:0000259" key="12">
    <source>
        <dbReference type="PROSITE" id="PS50011"/>
    </source>
</evidence>
<dbReference type="InterPro" id="IPR011009">
    <property type="entry name" value="Kinase-like_dom_sf"/>
</dbReference>
<keyword evidence="4" id="KW-0808">Transferase</keyword>
<evidence type="ECO:0000256" key="5">
    <source>
        <dbReference type="ARBA" id="ARBA00022741"/>
    </source>
</evidence>
<evidence type="ECO:0000256" key="6">
    <source>
        <dbReference type="ARBA" id="ARBA00022777"/>
    </source>
</evidence>
<dbReference type="GO" id="GO:0005816">
    <property type="term" value="C:spindle pole body"/>
    <property type="evidence" value="ECO:0000318"/>
    <property type="project" value="GO_Central"/>
</dbReference>
<keyword evidence="16" id="KW-1185">Reference proteome</keyword>
<dbReference type="PROSITE" id="PS50011">
    <property type="entry name" value="PROTEIN_KINASE_DOM"/>
    <property type="match status" value="1"/>
</dbReference>
<evidence type="ECO:0000256" key="3">
    <source>
        <dbReference type="ARBA" id="ARBA00022553"/>
    </source>
</evidence>
<dbReference type="FunFam" id="1.10.510.10:FF:000024">
    <property type="entry name" value="Probable serine/threonine-protein kinase cot-1"/>
    <property type="match status" value="1"/>
</dbReference>
<keyword evidence="6 14" id="KW-0418">Kinase</keyword>
<dbReference type="AlphaFoldDB" id="B6K117"/>
<dbReference type="GO" id="GO:0007096">
    <property type="term" value="P:regulation of exit from mitosis"/>
    <property type="evidence" value="ECO:0000318"/>
    <property type="project" value="GO_Central"/>
</dbReference>
<dbReference type="Proteomes" id="UP000001744">
    <property type="component" value="Unassembled WGS sequence"/>
</dbReference>
<dbReference type="InterPro" id="IPR050236">
    <property type="entry name" value="Ser_Thr_kinase_AGC"/>
</dbReference>
<dbReference type="GO" id="GO:0007010">
    <property type="term" value="P:cytoskeleton organization"/>
    <property type="evidence" value="ECO:0007669"/>
    <property type="project" value="UniProtKB-ARBA"/>
</dbReference>
<dbReference type="HOGENOM" id="CLU_000288_67_4_1"/>
<dbReference type="InterPro" id="IPR017441">
    <property type="entry name" value="Protein_kinase_ATP_BS"/>
</dbReference>
<dbReference type="Gene3D" id="3.30.200.20">
    <property type="entry name" value="Phosphorylase Kinase, domain 1"/>
    <property type="match status" value="2"/>
</dbReference>
<evidence type="ECO:0000256" key="1">
    <source>
        <dbReference type="ARBA" id="ARBA00012513"/>
    </source>
</evidence>
<comment type="catalytic activity">
    <reaction evidence="8">
        <text>L-threonyl-[protein] + ATP = O-phospho-L-threonyl-[protein] + ADP + H(+)</text>
        <dbReference type="Rhea" id="RHEA:46608"/>
        <dbReference type="Rhea" id="RHEA-COMP:11060"/>
        <dbReference type="Rhea" id="RHEA-COMP:11605"/>
        <dbReference type="ChEBI" id="CHEBI:15378"/>
        <dbReference type="ChEBI" id="CHEBI:30013"/>
        <dbReference type="ChEBI" id="CHEBI:30616"/>
        <dbReference type="ChEBI" id="CHEBI:61977"/>
        <dbReference type="ChEBI" id="CHEBI:456216"/>
        <dbReference type="EC" id="2.7.11.1"/>
    </reaction>
</comment>
<dbReference type="OMA" id="NTNSEWL"/>
<dbReference type="GO" id="GO:0032120">
    <property type="term" value="P:ascospore-type prospore membrane formation"/>
    <property type="evidence" value="ECO:0007669"/>
    <property type="project" value="EnsemblFungi"/>
</dbReference>
<feature type="region of interest" description="Disordered" evidence="11">
    <location>
        <begin position="1"/>
        <end position="30"/>
    </location>
</feature>
<feature type="region of interest" description="Disordered" evidence="11">
    <location>
        <begin position="526"/>
        <end position="553"/>
    </location>
</feature>
<dbReference type="JaponicusDB" id="SJAG_02736">
    <property type="gene designation" value="mug27"/>
</dbReference>
<dbReference type="EC" id="2.7.11.1" evidence="1"/>
<feature type="domain" description="AGC-kinase C-terminal" evidence="13">
    <location>
        <begin position="490"/>
        <end position="575"/>
    </location>
</feature>
<keyword evidence="2" id="KW-0723">Serine/threonine-protein kinase</keyword>
<dbReference type="GO" id="GO:0035556">
    <property type="term" value="P:intracellular signal transduction"/>
    <property type="evidence" value="ECO:0000318"/>
    <property type="project" value="GO_Central"/>
</dbReference>
<evidence type="ECO:0000313" key="15">
    <source>
        <dbReference type="JaponicusDB" id="SJAG_02736"/>
    </source>
</evidence>
<sequence>MRLKNDELKRPASGKTKFESPNDNDYERVKGGSKVAEYTALNDRKIWDKENTLERLFVPRLNALKHGENENLKPHSSQFSIWDQTDLIESGGSDQRSLSLRLLEPSQVQLLRNRKVLRNQAACQLFFLNYYSRLFEYLGRRSERFRQFNSKALCLSKFTHKKLWKEYCGRERAFLRKARIRLQASQFDPIIKLGQGGFGSVWLSRKRDSGELVALKIFKKNVLKIRNETNHVMTERDILSNTDSPWLIKLYYAFQDPEYVYLAMEYVPGGDFRMFLLNHGILSEDQARFYLAEMFTSIDEIHKLGFIHRDIKPENFLIDIKGHIKLADFGMCLGKINEELINSLRVQLQNNFVPEIQEELTHQQRINIYREYLIDGKKRIHSCVGSAEYMAPEVLYGEPYDHRVDYWSIGCLMFECLLGYPPFYGGTANETWNNLYHWKHILHGIKSQKELGCLEINISDEAWSLIFQCITDSQFRLQRFSDVQEHPFFSGIQWERIREQYQPPFIPVLTNLLDTRYFDDYSNEDEPLFSNKNQKSNPKSAINGTKHRGPSMENAHRGTFLGFTYKYKPAMIHEFEDLA</sequence>
<dbReference type="SMART" id="SM00133">
    <property type="entry name" value="S_TK_X"/>
    <property type="match status" value="1"/>
</dbReference>
<protein>
    <recommendedName>
        <fullName evidence="1">non-specific serine/threonine protein kinase</fullName>
        <ecNumber evidence="1">2.7.11.1</ecNumber>
    </recommendedName>
</protein>
<dbReference type="GO" id="GO:0034973">
    <property type="term" value="C:Sid2-Mob1 complex"/>
    <property type="evidence" value="ECO:0000318"/>
    <property type="project" value="GO_Central"/>
</dbReference>
<dbReference type="PROSITE" id="PS51285">
    <property type="entry name" value="AGC_KINASE_CTER"/>
    <property type="match status" value="1"/>
</dbReference>
<keyword evidence="7 10" id="KW-0067">ATP-binding</keyword>
<dbReference type="VEuPathDB" id="FungiDB:SJAG_02736"/>
<dbReference type="Gene3D" id="1.10.510.10">
    <property type="entry name" value="Transferase(Phosphotransferase) domain 1"/>
    <property type="match status" value="2"/>
</dbReference>
<reference evidence="14 16" key="1">
    <citation type="journal article" date="2011" name="Science">
        <title>Comparative functional genomics of the fission yeasts.</title>
        <authorList>
            <person name="Rhind N."/>
            <person name="Chen Z."/>
            <person name="Yassour M."/>
            <person name="Thompson D.A."/>
            <person name="Haas B.J."/>
            <person name="Habib N."/>
            <person name="Wapinski I."/>
            <person name="Roy S."/>
            <person name="Lin M.F."/>
            <person name="Heiman D.I."/>
            <person name="Young S.K."/>
            <person name="Furuya K."/>
            <person name="Guo Y."/>
            <person name="Pidoux A."/>
            <person name="Chen H.M."/>
            <person name="Robbertse B."/>
            <person name="Goldberg J.M."/>
            <person name="Aoki K."/>
            <person name="Bayne E.H."/>
            <person name="Berlin A.M."/>
            <person name="Desjardins C.A."/>
            <person name="Dobbs E."/>
            <person name="Dukaj L."/>
            <person name="Fan L."/>
            <person name="FitzGerald M.G."/>
            <person name="French C."/>
            <person name="Gujja S."/>
            <person name="Hansen K."/>
            <person name="Keifenheim D."/>
            <person name="Levin J.Z."/>
            <person name="Mosher R.A."/>
            <person name="Mueller C.A."/>
            <person name="Pfiffner J."/>
            <person name="Priest M."/>
            <person name="Russ C."/>
            <person name="Smialowska A."/>
            <person name="Swoboda P."/>
            <person name="Sykes S.M."/>
            <person name="Vaughn M."/>
            <person name="Vengrova S."/>
            <person name="Yoder R."/>
            <person name="Zeng Q."/>
            <person name="Allshire R."/>
            <person name="Baulcombe D."/>
            <person name="Birren B.W."/>
            <person name="Brown W."/>
            <person name="Ekwall K."/>
            <person name="Kellis M."/>
            <person name="Leatherwood J."/>
            <person name="Levin H."/>
            <person name="Margalit H."/>
            <person name="Martienssen R."/>
            <person name="Nieduszynski C.A."/>
            <person name="Spatafora J.W."/>
            <person name="Friedman N."/>
            <person name="Dalgaard J.Z."/>
            <person name="Baumann P."/>
            <person name="Niki H."/>
            <person name="Regev A."/>
            <person name="Nusbaum C."/>
        </authorList>
    </citation>
    <scope>NUCLEOTIDE SEQUENCE [LARGE SCALE GENOMIC DNA]</scope>
    <source>
        <strain evidence="16">yFS275 / FY16936</strain>
    </source>
</reference>
<evidence type="ECO:0000256" key="4">
    <source>
        <dbReference type="ARBA" id="ARBA00022679"/>
    </source>
</evidence>
<evidence type="ECO:0000259" key="13">
    <source>
        <dbReference type="PROSITE" id="PS51285"/>
    </source>
</evidence>
<feature type="domain" description="Protein kinase" evidence="12">
    <location>
        <begin position="187"/>
        <end position="489"/>
    </location>
</feature>
<dbReference type="GO" id="GO:0005524">
    <property type="term" value="F:ATP binding"/>
    <property type="evidence" value="ECO:0007669"/>
    <property type="project" value="UniProtKB-UniRule"/>
</dbReference>
<keyword evidence="3" id="KW-0597">Phosphoprotein</keyword>
<feature type="binding site" evidence="10">
    <location>
        <position position="216"/>
    </location>
    <ligand>
        <name>ATP</name>
        <dbReference type="ChEBI" id="CHEBI:30616"/>
    </ligand>
</feature>